<dbReference type="PRINTS" id="PR00455">
    <property type="entry name" value="HTHTETR"/>
</dbReference>
<dbReference type="PROSITE" id="PS50977">
    <property type="entry name" value="HTH_TETR_2"/>
    <property type="match status" value="1"/>
</dbReference>
<comment type="caution">
    <text evidence="4">The sequence shown here is derived from an EMBL/GenBank/DDBJ whole genome shotgun (WGS) entry which is preliminary data.</text>
</comment>
<keyword evidence="1 2" id="KW-0238">DNA-binding</keyword>
<feature type="domain" description="HTH tetR-type" evidence="3">
    <location>
        <begin position="4"/>
        <end position="64"/>
    </location>
</feature>
<accession>A0ABS7L6F9</accession>
<dbReference type="InterPro" id="IPR009057">
    <property type="entry name" value="Homeodomain-like_sf"/>
</dbReference>
<protein>
    <submittedName>
        <fullName evidence="4">TetR/AcrR family transcriptional regulator</fullName>
    </submittedName>
</protein>
<evidence type="ECO:0000313" key="5">
    <source>
        <dbReference type="Proteomes" id="UP000779049"/>
    </source>
</evidence>
<dbReference type="SUPFAM" id="SSF46689">
    <property type="entry name" value="Homeodomain-like"/>
    <property type="match status" value="1"/>
</dbReference>
<keyword evidence="5" id="KW-1185">Reference proteome</keyword>
<evidence type="ECO:0000256" key="2">
    <source>
        <dbReference type="PROSITE-ProRule" id="PRU00335"/>
    </source>
</evidence>
<feature type="DNA-binding region" description="H-T-H motif" evidence="2">
    <location>
        <begin position="27"/>
        <end position="46"/>
    </location>
</feature>
<dbReference type="PANTHER" id="PTHR43479">
    <property type="entry name" value="ACREF/ENVCD OPERON REPRESSOR-RELATED"/>
    <property type="match status" value="1"/>
</dbReference>
<dbReference type="PANTHER" id="PTHR43479:SF11">
    <property type="entry name" value="ACREF_ENVCD OPERON REPRESSOR-RELATED"/>
    <property type="match status" value="1"/>
</dbReference>
<dbReference type="InterPro" id="IPR001647">
    <property type="entry name" value="HTH_TetR"/>
</dbReference>
<dbReference type="Proteomes" id="UP000779049">
    <property type="component" value="Unassembled WGS sequence"/>
</dbReference>
<evidence type="ECO:0000313" key="4">
    <source>
        <dbReference type="EMBL" id="MBY0758651.1"/>
    </source>
</evidence>
<organism evidence="4 5">
    <name type="scientific">Sellimonas caecigallum</name>
    <dbReference type="NCBI Taxonomy" id="2592333"/>
    <lineage>
        <taxon>Bacteria</taxon>
        <taxon>Bacillati</taxon>
        <taxon>Bacillota</taxon>
        <taxon>Clostridia</taxon>
        <taxon>Lachnospirales</taxon>
        <taxon>Lachnospiraceae</taxon>
        <taxon>Sellimonas</taxon>
    </lineage>
</organism>
<sequence>MPNQSKYNLILDSLQKLLENRTIQTISVSEIAATAGIGKGSIYYYFPSKDAILEALVKRRYEKPLETAKTLAKQTDISPFTRMAMIFQACRSSSSEFLRQETNEHLSANSNAQEKSFLHQKYLNHLITELKPILSDIISQGITNGQIHFSYPSALAEIVLIVLTVKLDNTLIPSAPEEIEETIVGLISLLEKGTGNPAGSLNFLMSFDDTM</sequence>
<name>A0ABS7L6F9_9FIRM</name>
<proteinExistence type="predicted"/>
<dbReference type="Gene3D" id="1.10.357.10">
    <property type="entry name" value="Tetracycline Repressor, domain 2"/>
    <property type="match status" value="1"/>
</dbReference>
<evidence type="ECO:0000259" key="3">
    <source>
        <dbReference type="PROSITE" id="PS50977"/>
    </source>
</evidence>
<dbReference type="RefSeq" id="WP_221919658.1">
    <property type="nucleotide sequence ID" value="NZ_CP173660.1"/>
</dbReference>
<dbReference type="InterPro" id="IPR050624">
    <property type="entry name" value="HTH-type_Tx_Regulator"/>
</dbReference>
<reference evidence="4 5" key="1">
    <citation type="journal article" date="2020" name="New Microbes New Infect">
        <title>Sellimonas caecigallum sp. nov., description and genome sequence of a new member of the Sellimonas genus isolated from the cecum of feral chicken.</title>
        <authorList>
            <person name="Wongkuna S."/>
            <person name="Ghimire S."/>
            <person name="Antony L."/>
            <person name="Chankhamhaengdecha S."/>
            <person name="Janvilisri T."/>
            <person name="Scaria J."/>
        </authorList>
    </citation>
    <scope>NUCLEOTIDE SEQUENCE [LARGE SCALE GENOMIC DNA]</scope>
    <source>
        <strain evidence="4 5">SW451</strain>
    </source>
</reference>
<dbReference type="Pfam" id="PF21303">
    <property type="entry name" value="TetR_C_39"/>
    <property type="match status" value="1"/>
</dbReference>
<evidence type="ECO:0000256" key="1">
    <source>
        <dbReference type="ARBA" id="ARBA00023125"/>
    </source>
</evidence>
<gene>
    <name evidence="4" type="ORF">FLB61_06030</name>
</gene>
<dbReference type="EMBL" id="VIRV01000006">
    <property type="protein sequence ID" value="MBY0758651.1"/>
    <property type="molecule type" value="Genomic_DNA"/>
</dbReference>
<dbReference type="Pfam" id="PF00440">
    <property type="entry name" value="TetR_N"/>
    <property type="match status" value="1"/>
</dbReference>
<dbReference type="InterPro" id="IPR049149">
    <property type="entry name" value="TetR/AcrR_C"/>
</dbReference>